<evidence type="ECO:0000256" key="7">
    <source>
        <dbReference type="ARBA" id="ARBA00023136"/>
    </source>
</evidence>
<dbReference type="GO" id="GO:0051607">
    <property type="term" value="P:defense response to virus"/>
    <property type="evidence" value="ECO:0007669"/>
    <property type="project" value="UniProtKB-KW"/>
</dbReference>
<dbReference type="GO" id="GO:0005886">
    <property type="term" value="C:plasma membrane"/>
    <property type="evidence" value="ECO:0007669"/>
    <property type="project" value="UniProtKB-SubCell"/>
</dbReference>
<evidence type="ECO:0000256" key="8">
    <source>
        <dbReference type="SAM" id="Phobius"/>
    </source>
</evidence>
<feature type="domain" description="Pycsar effector protein" evidence="9">
    <location>
        <begin position="14"/>
        <end position="164"/>
    </location>
</feature>
<comment type="subcellular location">
    <subcellularLocation>
        <location evidence="1">Cell membrane</location>
    </subcellularLocation>
</comment>
<evidence type="ECO:0000256" key="3">
    <source>
        <dbReference type="ARBA" id="ARBA00022692"/>
    </source>
</evidence>
<keyword evidence="2" id="KW-1003">Cell membrane</keyword>
<keyword evidence="7 8" id="KW-0472">Membrane</keyword>
<evidence type="ECO:0000259" key="9">
    <source>
        <dbReference type="Pfam" id="PF18967"/>
    </source>
</evidence>
<accession>A0AAW6LUH9</accession>
<dbReference type="GO" id="GO:0000166">
    <property type="term" value="F:nucleotide binding"/>
    <property type="evidence" value="ECO:0007669"/>
    <property type="project" value="UniProtKB-KW"/>
</dbReference>
<evidence type="ECO:0000256" key="4">
    <source>
        <dbReference type="ARBA" id="ARBA00022741"/>
    </source>
</evidence>
<dbReference type="Pfam" id="PF18967">
    <property type="entry name" value="PycTM"/>
    <property type="match status" value="1"/>
</dbReference>
<gene>
    <name evidence="10" type="ORF">PXH69_21735</name>
</gene>
<dbReference type="Proteomes" id="UP001217325">
    <property type="component" value="Unassembled WGS sequence"/>
</dbReference>
<keyword evidence="6" id="KW-0051">Antiviral defense</keyword>
<feature type="transmembrane region" description="Helical" evidence="8">
    <location>
        <begin position="144"/>
        <end position="164"/>
    </location>
</feature>
<dbReference type="EMBL" id="JARDXE010000014">
    <property type="protein sequence ID" value="MDE8647600.1"/>
    <property type="molecule type" value="Genomic_DNA"/>
</dbReference>
<name>A0AAW6LUH9_RHOSG</name>
<keyword evidence="4" id="KW-0547">Nucleotide-binding</keyword>
<feature type="transmembrane region" description="Helical" evidence="8">
    <location>
        <begin position="30"/>
        <end position="53"/>
    </location>
</feature>
<evidence type="ECO:0000256" key="1">
    <source>
        <dbReference type="ARBA" id="ARBA00004236"/>
    </source>
</evidence>
<evidence type="ECO:0000256" key="5">
    <source>
        <dbReference type="ARBA" id="ARBA00022989"/>
    </source>
</evidence>
<keyword evidence="3 8" id="KW-0812">Transmembrane</keyword>
<dbReference type="InterPro" id="IPR043760">
    <property type="entry name" value="PycTM_dom"/>
</dbReference>
<comment type="caution">
    <text evidence="10">The sequence shown here is derived from an EMBL/GenBank/DDBJ whole genome shotgun (WGS) entry which is preliminary data.</text>
</comment>
<organism evidence="10 11">
    <name type="scientific">Rhodococcus qingshengii</name>
    <dbReference type="NCBI Taxonomy" id="334542"/>
    <lineage>
        <taxon>Bacteria</taxon>
        <taxon>Bacillati</taxon>
        <taxon>Actinomycetota</taxon>
        <taxon>Actinomycetes</taxon>
        <taxon>Mycobacteriales</taxon>
        <taxon>Nocardiaceae</taxon>
        <taxon>Rhodococcus</taxon>
        <taxon>Rhodococcus erythropolis group</taxon>
    </lineage>
</organism>
<dbReference type="AlphaFoldDB" id="A0AAW6LUH9"/>
<keyword evidence="5 8" id="KW-1133">Transmembrane helix</keyword>
<proteinExistence type="predicted"/>
<evidence type="ECO:0000313" key="10">
    <source>
        <dbReference type="EMBL" id="MDE8647600.1"/>
    </source>
</evidence>
<evidence type="ECO:0000256" key="6">
    <source>
        <dbReference type="ARBA" id="ARBA00023118"/>
    </source>
</evidence>
<reference evidence="10" key="1">
    <citation type="submission" date="2023-02" db="EMBL/GenBank/DDBJ databases">
        <title>A novel hydrolase synthesized by Rhodococcus erythropolis HQ is responsible for the detoxification of Zearalenone.</title>
        <authorList>
            <person name="Hu J."/>
            <person name="Xu J."/>
        </authorList>
    </citation>
    <scope>NUCLEOTIDE SEQUENCE</scope>
    <source>
        <strain evidence="10">HQ</strain>
    </source>
</reference>
<evidence type="ECO:0000256" key="2">
    <source>
        <dbReference type="ARBA" id="ARBA00022475"/>
    </source>
</evidence>
<protein>
    <submittedName>
        <fullName evidence="10">DUF5706 domain-containing protein</fullName>
    </submittedName>
</protein>
<feature type="transmembrane region" description="Helical" evidence="8">
    <location>
        <begin position="65"/>
        <end position="85"/>
    </location>
</feature>
<dbReference type="RefSeq" id="WP_275232165.1">
    <property type="nucleotide sequence ID" value="NZ_JARDXE010000014.1"/>
</dbReference>
<sequence>MTDNPNPTAQSEQSMLAEARAEVAQADHKASLVLTVLGIGFGAILGGILAGSWKPDQYHAPGELIWWLGALAALASVLCAASAVWPRYSSHDASEGIFYWGHVATYDKHSEFVTALDNSPPADTDRTRHQLYRLSRIVARKYNLVRWAMSLAGTAGVLFAAAALTG</sequence>
<evidence type="ECO:0000313" key="11">
    <source>
        <dbReference type="Proteomes" id="UP001217325"/>
    </source>
</evidence>